<evidence type="ECO:0000256" key="1">
    <source>
        <dbReference type="SAM" id="MobiDB-lite"/>
    </source>
</evidence>
<reference evidence="4 5" key="1">
    <citation type="journal article" date="2021" name="Arch. Microbiol.">
        <title>Harenicola maris gen. nov., sp. nov. isolated from the Sea of Japan shallow sediments.</title>
        <authorList>
            <person name="Romanenko L.A."/>
            <person name="Kurilenko V.V."/>
            <person name="Chernysheva N.Y."/>
            <person name="Tekutyeva L.A."/>
            <person name="Velansky P.V."/>
            <person name="Svetashev V.I."/>
            <person name="Isaeva M.P."/>
        </authorList>
    </citation>
    <scope>NUCLEOTIDE SEQUENCE [LARGE SCALE GENOMIC DNA]</scope>
    <source>
        <strain evidence="4 5">KMM 3653</strain>
    </source>
</reference>
<feature type="domain" description="YhdP central" evidence="3">
    <location>
        <begin position="411"/>
        <end position="823"/>
    </location>
</feature>
<dbReference type="Proteomes" id="UP001315686">
    <property type="component" value="Unassembled WGS sequence"/>
</dbReference>
<sequence length="1170" mass="122150">MGKDQPKGDPIVDRGPQAPVSPRAPAWMDSAAEAEKARAATRDAAHASAAAATSALAARMRAGERLNPPEPQKPAKPKRKRRSFFAWLCVILFDICVLAVVAVVLVFLVLAGRPLPAPAWLSERVEARLSEGLGGGFVELGGISVTVARSGKPSVSFDEVRVTTADGAELIAVPSMDVGLDKARLIRGQVQPQSLILRGADLRLSRSRDGVFNVDFGGGEEVPNWPQSFVGFIEIVDSVFALPSLAPIDSIEARDLSLRFADAQSGRFWQVDDGQLAITQDAAAVEMRMNLALGSGPGAGEEEGDVAEQAAQVSVGFRSVKGSPQAEMTVQVDGVPARDLAAQSPALAFLQLLDAPLSGALRTQVSASGELGDLAGTLEIGEGRLTTGLQPIPVRFSSGRSYFRYDPQAGKVSFDELIMSAEQGEVKATGHAYLQSDGRGQPDGLVAQLQFTALRLDPEGVFARAAAFEQGAADIKVGFAPFRAQIGQLVLMGPEAQVTATGRVAAQPDGWDMALDLDVEEIAYAAFLDLWPVQVAPKTRDWLEKNVTSGRLFNLKGGLRRRPTDTKNFFSAVFEFDDAVLRPVPNLPLVTGAAGYASLSEGRFSAVLDAGQAEALQGGPVQLGGTGFLIKNLAIKPVMAQVDLRTSSTITAGLSVLNSKGLAFLDKAGQPVDLAQGRAQGSGRLTFPIKPKLGPGEVQFDVSAVLEGVSSSKIVAGYALSSERAEVQADNARLLIEAPGRIAGIPMRARFERAFAPGAAAQVSGTVQISDAFVKAFNLGLPEGMVSGSGPARFSINLAQGRAPAFTLSSELNGVGLRISELAWSHGRNSRGSLAVSGALGAVPRVDSLKLQASGLTAEGKVTLNPGGGLKTAEFSRIAVGGWIDAPVTLTGRGRGASPAVAVRGGLVDVRKTSFAQGGGGGPAGGPISLALDRLVISEGIVLRRFRADLSQRGGLNGSFTGSVNGQAEVNGTLVPSSGGTAVRIQSGDAGKVIRAAGLFKKGYGGQMSLTLVPRAQAGQYNGALKVSNVRVQSAPGLSALLNAISIVGLLDQLNGNGILFADVEADFLLTPTYVQVNRASGVGPSLGISMAGVYDMVRDQLRMQGVFSPIYVVNGIGQIFSKKGEGLFGFNYSMTGTTVQPKVAVNPLSVFTPGMFREIFRKPPPKVQE</sequence>
<keyword evidence="2" id="KW-0812">Transmembrane</keyword>
<comment type="caution">
    <text evidence="4">The sequence shown here is derived from an EMBL/GenBank/DDBJ whole genome shotgun (WGS) entry which is preliminary data.</text>
</comment>
<dbReference type="EMBL" id="JADQAZ010000001">
    <property type="protein sequence ID" value="MBT0956435.1"/>
    <property type="molecule type" value="Genomic_DNA"/>
</dbReference>
<organism evidence="4 5">
    <name type="scientific">Harenicola maris</name>
    <dbReference type="NCBI Taxonomy" id="2841044"/>
    <lineage>
        <taxon>Bacteria</taxon>
        <taxon>Pseudomonadati</taxon>
        <taxon>Pseudomonadota</taxon>
        <taxon>Alphaproteobacteria</taxon>
        <taxon>Rhodobacterales</taxon>
        <taxon>Paracoccaceae</taxon>
        <taxon>Harenicola</taxon>
    </lineage>
</organism>
<evidence type="ECO:0000313" key="4">
    <source>
        <dbReference type="EMBL" id="MBT0956435.1"/>
    </source>
</evidence>
<feature type="region of interest" description="Disordered" evidence="1">
    <location>
        <begin position="1"/>
        <end position="51"/>
    </location>
</feature>
<evidence type="ECO:0000313" key="5">
    <source>
        <dbReference type="Proteomes" id="UP001315686"/>
    </source>
</evidence>
<proteinExistence type="predicted"/>
<evidence type="ECO:0000256" key="2">
    <source>
        <dbReference type="SAM" id="Phobius"/>
    </source>
</evidence>
<feature type="compositionally biased region" description="Basic and acidic residues" evidence="1">
    <location>
        <begin position="33"/>
        <end position="45"/>
    </location>
</feature>
<protein>
    <recommendedName>
        <fullName evidence="3">YhdP central domain-containing protein</fullName>
    </recommendedName>
</protein>
<dbReference type="AlphaFoldDB" id="A0AAP2CMR7"/>
<keyword evidence="2" id="KW-0472">Membrane</keyword>
<keyword evidence="2" id="KW-1133">Transmembrane helix</keyword>
<accession>A0AAP2CMR7</accession>
<name>A0AAP2CMR7_9RHOB</name>
<evidence type="ECO:0000259" key="3">
    <source>
        <dbReference type="Pfam" id="PF13116"/>
    </source>
</evidence>
<gene>
    <name evidence="4" type="ORF">IV417_03480</name>
</gene>
<dbReference type="RefSeq" id="WP_327792637.1">
    <property type="nucleotide sequence ID" value="NZ_JADQAZ010000001.1"/>
</dbReference>
<dbReference type="InterPro" id="IPR025263">
    <property type="entry name" value="YhdP_central"/>
</dbReference>
<dbReference type="Pfam" id="PF13116">
    <property type="entry name" value="YhdP"/>
    <property type="match status" value="1"/>
</dbReference>
<feature type="transmembrane region" description="Helical" evidence="2">
    <location>
        <begin position="84"/>
        <end position="110"/>
    </location>
</feature>
<keyword evidence="5" id="KW-1185">Reference proteome</keyword>
<feature type="compositionally biased region" description="Basic and acidic residues" evidence="1">
    <location>
        <begin position="1"/>
        <end position="12"/>
    </location>
</feature>